<organism evidence="2 3">
    <name type="scientific">Paenibacillus marchantiophytorum</name>
    <dbReference type="NCBI Taxonomy" id="1619310"/>
    <lineage>
        <taxon>Bacteria</taxon>
        <taxon>Bacillati</taxon>
        <taxon>Bacillota</taxon>
        <taxon>Bacilli</taxon>
        <taxon>Bacillales</taxon>
        <taxon>Paenibacillaceae</taxon>
        <taxon>Paenibacillus</taxon>
    </lineage>
</organism>
<gene>
    <name evidence="2" type="ORF">GCM10008018_16860</name>
</gene>
<evidence type="ECO:0000256" key="1">
    <source>
        <dbReference type="SAM" id="MobiDB-lite"/>
    </source>
</evidence>
<dbReference type="Proteomes" id="UP000615455">
    <property type="component" value="Unassembled WGS sequence"/>
</dbReference>
<evidence type="ECO:0000313" key="2">
    <source>
        <dbReference type="EMBL" id="GGI46391.1"/>
    </source>
</evidence>
<feature type="compositionally biased region" description="Basic and acidic residues" evidence="1">
    <location>
        <begin position="12"/>
        <end position="31"/>
    </location>
</feature>
<protein>
    <submittedName>
        <fullName evidence="2">Uncharacterized protein</fullName>
    </submittedName>
</protein>
<reference evidence="3" key="1">
    <citation type="journal article" date="2019" name="Int. J. Syst. Evol. Microbiol.">
        <title>The Global Catalogue of Microorganisms (GCM) 10K type strain sequencing project: providing services to taxonomists for standard genome sequencing and annotation.</title>
        <authorList>
            <consortium name="The Broad Institute Genomics Platform"/>
            <consortium name="The Broad Institute Genome Sequencing Center for Infectious Disease"/>
            <person name="Wu L."/>
            <person name="Ma J."/>
        </authorList>
    </citation>
    <scope>NUCLEOTIDE SEQUENCE [LARGE SCALE GENOMIC DNA]</scope>
    <source>
        <strain evidence="3">CGMCC 1.15043</strain>
    </source>
</reference>
<proteinExistence type="predicted"/>
<sequence>MVMGFQENGHITMERRNAKTGESEEREVTESVEKNWEVYPLFGEHK</sequence>
<name>A0ABQ2BUV5_9BACL</name>
<dbReference type="EMBL" id="BMHE01000006">
    <property type="protein sequence ID" value="GGI46391.1"/>
    <property type="molecule type" value="Genomic_DNA"/>
</dbReference>
<comment type="caution">
    <text evidence="2">The sequence shown here is derived from an EMBL/GenBank/DDBJ whole genome shotgun (WGS) entry which is preliminary data.</text>
</comment>
<keyword evidence="3" id="KW-1185">Reference proteome</keyword>
<accession>A0ABQ2BUV5</accession>
<evidence type="ECO:0000313" key="3">
    <source>
        <dbReference type="Proteomes" id="UP000615455"/>
    </source>
</evidence>
<feature type="region of interest" description="Disordered" evidence="1">
    <location>
        <begin position="1"/>
        <end position="31"/>
    </location>
</feature>